<dbReference type="Gene3D" id="1.10.287.130">
    <property type="match status" value="1"/>
</dbReference>
<name>A0A919W722_9ACTN</name>
<evidence type="ECO:0000256" key="2">
    <source>
        <dbReference type="ARBA" id="ARBA00004236"/>
    </source>
</evidence>
<gene>
    <name evidence="9" type="ORF">Ato02nite_058160</name>
</gene>
<dbReference type="Gene3D" id="6.10.340.10">
    <property type="match status" value="1"/>
</dbReference>
<dbReference type="SMART" id="SM00388">
    <property type="entry name" value="HisKA"/>
    <property type="match status" value="1"/>
</dbReference>
<dbReference type="GO" id="GO:0000155">
    <property type="term" value="F:phosphorelay sensor kinase activity"/>
    <property type="evidence" value="ECO:0007669"/>
    <property type="project" value="InterPro"/>
</dbReference>
<dbReference type="InterPro" id="IPR003660">
    <property type="entry name" value="HAMP_dom"/>
</dbReference>
<dbReference type="Pfam" id="PF05227">
    <property type="entry name" value="CHASE3"/>
    <property type="match status" value="1"/>
</dbReference>
<proteinExistence type="predicted"/>
<protein>
    <recommendedName>
        <fullName evidence="3">histidine kinase</fullName>
        <ecNumber evidence="3">2.7.13.3</ecNumber>
    </recommendedName>
</protein>
<organism evidence="9 10">
    <name type="scientific">Paractinoplanes toevensis</name>
    <dbReference type="NCBI Taxonomy" id="571911"/>
    <lineage>
        <taxon>Bacteria</taxon>
        <taxon>Bacillati</taxon>
        <taxon>Actinomycetota</taxon>
        <taxon>Actinomycetes</taxon>
        <taxon>Micromonosporales</taxon>
        <taxon>Micromonosporaceae</taxon>
        <taxon>Paractinoplanes</taxon>
    </lineage>
</organism>
<sequence>MVGEVDRPQPVGSPRHHQDLDAVQQLAGPLADKLVELEDTVRLRRELGFTAAAGVVNTNRGAAFMSGIEKILAGMSQREELALAQRSKDSADSAAATRRLMLGGSLVAGLIVGLGAFWTSRKVNAAVAGVTATARGVLAGDTDLRAPVVGLTELSEMAAIVNEATDNVLAARDEAVQAAAAKSSFLATMSHEIRTPMNAVIGMTGLLLETELSAEQRDFVTTVRDSGEALLVIINDRSWSIC</sequence>
<dbReference type="InterPro" id="IPR007891">
    <property type="entry name" value="CHASE3"/>
</dbReference>
<reference evidence="9 10" key="1">
    <citation type="submission" date="2021-03" db="EMBL/GenBank/DDBJ databases">
        <title>Whole genome shotgun sequence of Actinoplanes toevensis NBRC 105298.</title>
        <authorList>
            <person name="Komaki H."/>
            <person name="Tamura T."/>
        </authorList>
    </citation>
    <scope>NUCLEOTIDE SEQUENCE [LARGE SCALE GENOMIC DNA]</scope>
    <source>
        <strain evidence="9 10">NBRC 105298</strain>
    </source>
</reference>
<evidence type="ECO:0000313" key="10">
    <source>
        <dbReference type="Proteomes" id="UP000677082"/>
    </source>
</evidence>
<dbReference type="InterPro" id="IPR003661">
    <property type="entry name" value="HisK_dim/P_dom"/>
</dbReference>
<feature type="domain" description="HAMP" evidence="8">
    <location>
        <begin position="121"/>
        <end position="173"/>
    </location>
</feature>
<dbReference type="RefSeq" id="WP_213009818.1">
    <property type="nucleotide sequence ID" value="NZ_BOQN01000073.1"/>
</dbReference>
<dbReference type="PROSITE" id="PS50885">
    <property type="entry name" value="HAMP"/>
    <property type="match status" value="1"/>
</dbReference>
<keyword evidence="10" id="KW-1185">Reference proteome</keyword>
<dbReference type="EMBL" id="BOQN01000073">
    <property type="protein sequence ID" value="GIM94023.1"/>
    <property type="molecule type" value="Genomic_DNA"/>
</dbReference>
<dbReference type="GO" id="GO:0005886">
    <property type="term" value="C:plasma membrane"/>
    <property type="evidence" value="ECO:0007669"/>
    <property type="project" value="UniProtKB-SubCell"/>
</dbReference>
<keyword evidence="7" id="KW-0902">Two-component regulatory system</keyword>
<evidence type="ECO:0000256" key="6">
    <source>
        <dbReference type="ARBA" id="ARBA00022989"/>
    </source>
</evidence>
<dbReference type="InterPro" id="IPR036097">
    <property type="entry name" value="HisK_dim/P_sf"/>
</dbReference>
<dbReference type="EC" id="2.7.13.3" evidence="3"/>
<comment type="subcellular location">
    <subcellularLocation>
        <location evidence="2">Cell membrane</location>
    </subcellularLocation>
</comment>
<dbReference type="PANTHER" id="PTHR45339">
    <property type="entry name" value="HYBRID SIGNAL TRANSDUCTION HISTIDINE KINASE J"/>
    <property type="match status" value="1"/>
</dbReference>
<evidence type="ECO:0000256" key="5">
    <source>
        <dbReference type="ARBA" id="ARBA00022692"/>
    </source>
</evidence>
<accession>A0A919W722</accession>
<keyword evidence="4" id="KW-0597">Phosphoprotein</keyword>
<evidence type="ECO:0000256" key="1">
    <source>
        <dbReference type="ARBA" id="ARBA00000085"/>
    </source>
</evidence>
<keyword evidence="5" id="KW-0812">Transmembrane</keyword>
<dbReference type="CDD" id="cd00082">
    <property type="entry name" value="HisKA"/>
    <property type="match status" value="1"/>
</dbReference>
<evidence type="ECO:0000256" key="7">
    <source>
        <dbReference type="ARBA" id="ARBA00023012"/>
    </source>
</evidence>
<evidence type="ECO:0000256" key="3">
    <source>
        <dbReference type="ARBA" id="ARBA00012438"/>
    </source>
</evidence>
<dbReference type="Proteomes" id="UP000677082">
    <property type="component" value="Unassembled WGS sequence"/>
</dbReference>
<comment type="caution">
    <text evidence="9">The sequence shown here is derived from an EMBL/GenBank/DDBJ whole genome shotgun (WGS) entry which is preliminary data.</text>
</comment>
<keyword evidence="6" id="KW-1133">Transmembrane helix</keyword>
<dbReference type="PANTHER" id="PTHR45339:SF1">
    <property type="entry name" value="HYBRID SIGNAL TRANSDUCTION HISTIDINE KINASE J"/>
    <property type="match status" value="1"/>
</dbReference>
<dbReference type="Pfam" id="PF00512">
    <property type="entry name" value="HisKA"/>
    <property type="match status" value="1"/>
</dbReference>
<evidence type="ECO:0000259" key="8">
    <source>
        <dbReference type="PROSITE" id="PS50885"/>
    </source>
</evidence>
<dbReference type="AlphaFoldDB" id="A0A919W722"/>
<dbReference type="SUPFAM" id="SSF47384">
    <property type="entry name" value="Homodimeric domain of signal transducing histidine kinase"/>
    <property type="match status" value="1"/>
</dbReference>
<evidence type="ECO:0000313" key="9">
    <source>
        <dbReference type="EMBL" id="GIM94023.1"/>
    </source>
</evidence>
<evidence type="ECO:0000256" key="4">
    <source>
        <dbReference type="ARBA" id="ARBA00022553"/>
    </source>
</evidence>
<keyword evidence="6" id="KW-0472">Membrane</keyword>
<comment type="catalytic activity">
    <reaction evidence="1">
        <text>ATP + protein L-histidine = ADP + protein N-phospho-L-histidine.</text>
        <dbReference type="EC" id="2.7.13.3"/>
    </reaction>
</comment>